<comment type="caution">
    <text evidence="1">The sequence shown here is derived from an EMBL/GenBank/DDBJ whole genome shotgun (WGS) entry which is preliminary data.</text>
</comment>
<accession>A0A7J0EDX2</accession>
<evidence type="ECO:0000313" key="2">
    <source>
        <dbReference type="Proteomes" id="UP000585474"/>
    </source>
</evidence>
<protein>
    <submittedName>
        <fullName evidence="1">Uncharacterized protein</fullName>
    </submittedName>
</protein>
<dbReference type="Proteomes" id="UP000585474">
    <property type="component" value="Unassembled WGS sequence"/>
</dbReference>
<dbReference type="AlphaFoldDB" id="A0A7J0EDX2"/>
<sequence length="100" mass="10579">MAMIILVTVVVLIVEVMIRGSWSWSSILHSLQSGLRGCLAAHQSTLVPKTDVVIISADEYQRLLTAQSSPATVTLAQTSASTACSTSTVLESLILVPPLT</sequence>
<name>A0A7J0EDX2_9ERIC</name>
<gene>
    <name evidence="1" type="ORF">Acr_03g0013440</name>
</gene>
<proteinExistence type="predicted"/>
<dbReference type="EMBL" id="BJWL01000003">
    <property type="protein sequence ID" value="GFY84570.1"/>
    <property type="molecule type" value="Genomic_DNA"/>
</dbReference>
<keyword evidence="2" id="KW-1185">Reference proteome</keyword>
<evidence type="ECO:0000313" key="1">
    <source>
        <dbReference type="EMBL" id="GFY84570.1"/>
    </source>
</evidence>
<reference evidence="1 2" key="1">
    <citation type="submission" date="2019-07" db="EMBL/GenBank/DDBJ databases">
        <title>De Novo Assembly of kiwifruit Actinidia rufa.</title>
        <authorList>
            <person name="Sugita-Konishi S."/>
            <person name="Sato K."/>
            <person name="Mori E."/>
            <person name="Abe Y."/>
            <person name="Kisaki G."/>
            <person name="Hamano K."/>
            <person name="Suezawa K."/>
            <person name="Otani M."/>
            <person name="Fukuda T."/>
            <person name="Manabe T."/>
            <person name="Gomi K."/>
            <person name="Tabuchi M."/>
            <person name="Akimitsu K."/>
            <person name="Kataoka I."/>
        </authorList>
    </citation>
    <scope>NUCLEOTIDE SEQUENCE [LARGE SCALE GENOMIC DNA]</scope>
    <source>
        <strain evidence="2">cv. Fuchu</strain>
    </source>
</reference>
<organism evidence="1 2">
    <name type="scientific">Actinidia rufa</name>
    <dbReference type="NCBI Taxonomy" id="165716"/>
    <lineage>
        <taxon>Eukaryota</taxon>
        <taxon>Viridiplantae</taxon>
        <taxon>Streptophyta</taxon>
        <taxon>Embryophyta</taxon>
        <taxon>Tracheophyta</taxon>
        <taxon>Spermatophyta</taxon>
        <taxon>Magnoliopsida</taxon>
        <taxon>eudicotyledons</taxon>
        <taxon>Gunneridae</taxon>
        <taxon>Pentapetalae</taxon>
        <taxon>asterids</taxon>
        <taxon>Ericales</taxon>
        <taxon>Actinidiaceae</taxon>
        <taxon>Actinidia</taxon>
    </lineage>
</organism>